<dbReference type="RefSeq" id="WP_078674751.1">
    <property type="nucleotide sequence ID" value="NZ_CP071530.1"/>
</dbReference>
<name>A0A7Z7Q0C7_9FLAO</name>
<comment type="caution">
    <text evidence="1">The sequence shown here is derived from an EMBL/GenBank/DDBJ whole genome shotgun (WGS) entry which is preliminary data.</text>
</comment>
<evidence type="ECO:0000313" key="2">
    <source>
        <dbReference type="Proteomes" id="UP000254876"/>
    </source>
</evidence>
<protein>
    <recommendedName>
        <fullName evidence="3">LA2681-like HEPN domain-containing protein</fullName>
    </recommendedName>
</protein>
<sequence length="350" mass="42019">MKKEISYRNELAQFVNAIEYFPNSLEVAPFEYDTGKLIKILQKKEVFEICKINDYQFDEVNNIDLKLGKIVADLIKQINPKQSFEEYLEIERKIENCFSGNLYLYAKQGALSVKSLYYYKIKDFSKAITFTLECIVLNDYLVQQGIYTLNLRCFEQNKNISRIYFRNGEVQLGYELISNLITYLFNGKSNNLFGNIFNEKQYWDKVPIIRETYAYELFTMIAEDIIRFNIQKNDIFLPDEWYIDLDFEVNTPDRQIVYNWIYINKQLRSSNYKEYFDSMIYYFQQAHSQFYDILKIFLIIDFHKFINRNKIPNKIVIENKIVDFIENKLNSYLPLRKFFIKSITQKGTTP</sequence>
<accession>A0A7Z7Q0C7</accession>
<evidence type="ECO:0008006" key="3">
    <source>
        <dbReference type="Google" id="ProtNLM"/>
    </source>
</evidence>
<dbReference type="EMBL" id="UFYD01000001">
    <property type="protein sequence ID" value="STD06536.1"/>
    <property type="molecule type" value="Genomic_DNA"/>
</dbReference>
<dbReference type="Proteomes" id="UP000254876">
    <property type="component" value="Unassembled WGS sequence"/>
</dbReference>
<dbReference type="AlphaFoldDB" id="A0A7Z7Q0C7"/>
<evidence type="ECO:0000313" key="1">
    <source>
        <dbReference type="EMBL" id="STD06536.1"/>
    </source>
</evidence>
<gene>
    <name evidence="1" type="ORF">NCTC10588_02485</name>
</gene>
<organism evidence="1 2">
    <name type="scientific">Elizabethkingia anophelis</name>
    <dbReference type="NCBI Taxonomy" id="1117645"/>
    <lineage>
        <taxon>Bacteria</taxon>
        <taxon>Pseudomonadati</taxon>
        <taxon>Bacteroidota</taxon>
        <taxon>Flavobacteriia</taxon>
        <taxon>Flavobacteriales</taxon>
        <taxon>Weeksellaceae</taxon>
        <taxon>Elizabethkingia</taxon>
    </lineage>
</organism>
<reference evidence="1 2" key="1">
    <citation type="submission" date="2018-06" db="EMBL/GenBank/DDBJ databases">
        <authorList>
            <consortium name="Pathogen Informatics"/>
            <person name="Doyle S."/>
        </authorList>
    </citation>
    <scope>NUCLEOTIDE SEQUENCE [LARGE SCALE GENOMIC DNA]</scope>
    <source>
        <strain evidence="1 2">NCTC10588</strain>
    </source>
</reference>
<proteinExistence type="predicted"/>